<dbReference type="PROSITE" id="PS51450">
    <property type="entry name" value="LRR"/>
    <property type="match status" value="1"/>
</dbReference>
<evidence type="ECO:0000313" key="2">
    <source>
        <dbReference type="Proteomes" id="UP000006854"/>
    </source>
</evidence>
<dbReference type="PATRIC" id="fig|953739.5.peg.2708"/>
<sequence length="59" mass="6762">MAGLPLLRQIDLRSNRLSHLPGWLVQMPSLEKLDLRWNEIDPSLPVLTELERQGCVVLT</sequence>
<name>F2R8M9_STRVP</name>
<dbReference type="HOGENOM" id="CLU_2959101_0_0_11"/>
<reference evidence="1 2" key="1">
    <citation type="journal article" date="2011" name="BMC Genomics">
        <title>Genome-wide analysis of the role of GlnR in Streptomyces venezuelae provides new insights into global nitrogen regulation in actinomycetes.</title>
        <authorList>
            <person name="Pullan S.T."/>
            <person name="Bibb M.J."/>
            <person name="Merrick M."/>
        </authorList>
    </citation>
    <scope>NUCLEOTIDE SEQUENCE [LARGE SCALE GENOMIC DNA]</scope>
    <source>
        <strain evidence="1">ATCC 10712</strain>
    </source>
</reference>
<dbReference type="eggNOG" id="COG4886">
    <property type="taxonomic scope" value="Bacteria"/>
</dbReference>
<accession>F2R8M9</accession>
<dbReference type="Gene3D" id="3.80.10.10">
    <property type="entry name" value="Ribonuclease Inhibitor"/>
    <property type="match status" value="1"/>
</dbReference>
<evidence type="ECO:0000313" key="1">
    <source>
        <dbReference type="EMBL" id="CCA53947.1"/>
    </source>
</evidence>
<protein>
    <recommendedName>
        <fullName evidence="3">Leucine-rich repeat domain-containing protein</fullName>
    </recommendedName>
</protein>
<dbReference type="Proteomes" id="UP000006854">
    <property type="component" value="Chromosome"/>
</dbReference>
<dbReference type="Pfam" id="PF13855">
    <property type="entry name" value="LRR_8"/>
    <property type="match status" value="1"/>
</dbReference>
<keyword evidence="2" id="KW-1185">Reference proteome</keyword>
<organism evidence="1 2">
    <name type="scientific">Streptomyces venezuelae (strain ATCC 10712 / CBS 650.69 / DSM 40230 / JCM 4526 / NBRC 13096 / PD 04745)</name>
    <dbReference type="NCBI Taxonomy" id="953739"/>
    <lineage>
        <taxon>Bacteria</taxon>
        <taxon>Bacillati</taxon>
        <taxon>Actinomycetota</taxon>
        <taxon>Actinomycetes</taxon>
        <taxon>Kitasatosporales</taxon>
        <taxon>Streptomycetaceae</taxon>
        <taxon>Streptomyces</taxon>
    </lineage>
</organism>
<dbReference type="InterPro" id="IPR032675">
    <property type="entry name" value="LRR_dom_sf"/>
</dbReference>
<dbReference type="KEGG" id="sve:SVEN_0660"/>
<dbReference type="SUPFAM" id="SSF52047">
    <property type="entry name" value="RNI-like"/>
    <property type="match status" value="1"/>
</dbReference>
<dbReference type="AlphaFoldDB" id="F2R8M9"/>
<dbReference type="STRING" id="953739.SVEN_0660"/>
<dbReference type="EMBL" id="FR845719">
    <property type="protein sequence ID" value="CCA53947.1"/>
    <property type="molecule type" value="Genomic_DNA"/>
</dbReference>
<gene>
    <name evidence="1" type="ordered locus">SVEN_0660</name>
</gene>
<proteinExistence type="predicted"/>
<evidence type="ECO:0008006" key="3">
    <source>
        <dbReference type="Google" id="ProtNLM"/>
    </source>
</evidence>
<dbReference type="InterPro" id="IPR001611">
    <property type="entry name" value="Leu-rich_rpt"/>
</dbReference>